<dbReference type="Pfam" id="PF07499">
    <property type="entry name" value="RuvA_C"/>
    <property type="match status" value="1"/>
</dbReference>
<dbReference type="NCBIfam" id="TIGR00084">
    <property type="entry name" value="ruvA"/>
    <property type="match status" value="1"/>
</dbReference>
<dbReference type="Proteomes" id="UP000539372">
    <property type="component" value="Unassembled WGS sequence"/>
</dbReference>
<comment type="domain">
    <text evidence="6">Has three domains with a flexible linker between the domains II and III and assumes an 'L' shape. Domain III is highly mobile and contacts RuvB.</text>
</comment>
<dbReference type="InterPro" id="IPR003583">
    <property type="entry name" value="Hlx-hairpin-Hlx_DNA-bd_motif"/>
</dbReference>
<dbReference type="InterPro" id="IPR000085">
    <property type="entry name" value="RuvA"/>
</dbReference>
<dbReference type="InterPro" id="IPR011114">
    <property type="entry name" value="RuvA_C"/>
</dbReference>
<comment type="similarity">
    <text evidence="6">Belongs to the RuvA family.</text>
</comment>
<dbReference type="EMBL" id="JABBNT010000001">
    <property type="protein sequence ID" value="NMM42944.1"/>
    <property type="molecule type" value="Genomic_DNA"/>
</dbReference>
<protein>
    <recommendedName>
        <fullName evidence="6">Holliday junction branch migration complex subunit RuvA</fullName>
    </recommendedName>
</protein>
<feature type="region of interest" description="Flexible linker" evidence="6">
    <location>
        <begin position="140"/>
        <end position="152"/>
    </location>
</feature>
<accession>A0A7Y0DWL0</accession>
<evidence type="ECO:0000256" key="6">
    <source>
        <dbReference type="HAMAP-Rule" id="MF_00031"/>
    </source>
</evidence>
<dbReference type="Pfam" id="PF14520">
    <property type="entry name" value="HHH_5"/>
    <property type="match status" value="1"/>
</dbReference>
<comment type="caution">
    <text evidence="8">The sequence shown here is derived from an EMBL/GenBank/DDBJ whole genome shotgun (WGS) entry which is preliminary data.</text>
</comment>
<dbReference type="SUPFAM" id="SSF50249">
    <property type="entry name" value="Nucleic acid-binding proteins"/>
    <property type="match status" value="1"/>
</dbReference>
<dbReference type="Gene3D" id="2.40.50.140">
    <property type="entry name" value="Nucleic acid-binding proteins"/>
    <property type="match status" value="1"/>
</dbReference>
<feature type="domain" description="Helix-hairpin-helix DNA-binding motif class 1" evidence="7">
    <location>
        <begin position="33"/>
        <end position="52"/>
    </location>
</feature>
<feature type="domain" description="Helix-hairpin-helix DNA-binding motif class 1" evidence="7">
    <location>
        <begin position="108"/>
        <end position="127"/>
    </location>
</feature>
<keyword evidence="3 6" id="KW-0238">DNA-binding</keyword>
<evidence type="ECO:0000256" key="3">
    <source>
        <dbReference type="ARBA" id="ARBA00023125"/>
    </source>
</evidence>
<evidence type="ECO:0000313" key="8">
    <source>
        <dbReference type="EMBL" id="NMM42944.1"/>
    </source>
</evidence>
<evidence type="ECO:0000256" key="4">
    <source>
        <dbReference type="ARBA" id="ARBA00023172"/>
    </source>
</evidence>
<comment type="subcellular location">
    <subcellularLocation>
        <location evidence="6">Cytoplasm</location>
    </subcellularLocation>
</comment>
<evidence type="ECO:0000313" key="9">
    <source>
        <dbReference type="Proteomes" id="UP000539372"/>
    </source>
</evidence>
<keyword evidence="5 6" id="KW-0234">DNA repair</keyword>
<dbReference type="GO" id="GO:0006281">
    <property type="term" value="P:DNA repair"/>
    <property type="evidence" value="ECO:0007669"/>
    <property type="project" value="UniProtKB-UniRule"/>
</dbReference>
<dbReference type="GO" id="GO:0006310">
    <property type="term" value="P:DNA recombination"/>
    <property type="evidence" value="ECO:0007669"/>
    <property type="project" value="UniProtKB-UniRule"/>
</dbReference>
<evidence type="ECO:0000256" key="2">
    <source>
        <dbReference type="ARBA" id="ARBA00022763"/>
    </source>
</evidence>
<comment type="function">
    <text evidence="6">The RuvA-RuvB-RuvC complex processes Holliday junction (HJ) DNA during genetic recombination and DNA repair, while the RuvA-RuvB complex plays an important role in the rescue of blocked DNA replication forks via replication fork reversal (RFR). RuvA specifically binds to HJ cruciform DNA, conferring on it an open structure. The RuvB hexamer acts as an ATP-dependent pump, pulling dsDNA into and through the RuvAB complex. HJ branch migration allows RuvC to scan DNA until it finds its consensus sequence, where it cleaves and resolves the cruciform DNA.</text>
</comment>
<feature type="region of interest" description="Domain III" evidence="6">
    <location>
        <begin position="153"/>
        <end position="204"/>
    </location>
</feature>
<dbReference type="SMART" id="SM00278">
    <property type="entry name" value="HhH1"/>
    <property type="match status" value="3"/>
</dbReference>
<evidence type="ECO:0000259" key="7">
    <source>
        <dbReference type="SMART" id="SM00278"/>
    </source>
</evidence>
<dbReference type="InterPro" id="IPR036267">
    <property type="entry name" value="RuvA_C_sf"/>
</dbReference>
<dbReference type="SUPFAM" id="SSF47781">
    <property type="entry name" value="RuvA domain 2-like"/>
    <property type="match status" value="1"/>
</dbReference>
<dbReference type="HAMAP" id="MF_00031">
    <property type="entry name" value="DNA_HJ_migration_RuvA"/>
    <property type="match status" value="1"/>
</dbReference>
<dbReference type="InterPro" id="IPR013849">
    <property type="entry name" value="DNA_helicase_Holl-junc_RuvA_I"/>
</dbReference>
<name>A0A7Y0DWL0_9PROT</name>
<dbReference type="CDD" id="cd14332">
    <property type="entry name" value="UBA_RuvA_C"/>
    <property type="match status" value="1"/>
</dbReference>
<keyword evidence="4 6" id="KW-0233">DNA recombination</keyword>
<dbReference type="GO" id="GO:0048476">
    <property type="term" value="C:Holliday junction resolvase complex"/>
    <property type="evidence" value="ECO:0007669"/>
    <property type="project" value="UniProtKB-UniRule"/>
</dbReference>
<reference evidence="8 9" key="1">
    <citation type="submission" date="2020-04" db="EMBL/GenBank/DDBJ databases">
        <title>Rhodospirillaceae bacterium KN72 isolated from deep sea.</title>
        <authorList>
            <person name="Zhang D.-C."/>
        </authorList>
    </citation>
    <scope>NUCLEOTIDE SEQUENCE [LARGE SCALE GENOMIC DNA]</scope>
    <source>
        <strain evidence="8 9">KN72</strain>
    </source>
</reference>
<dbReference type="Gene3D" id="1.10.8.10">
    <property type="entry name" value="DNA helicase RuvA subunit, C-terminal domain"/>
    <property type="match status" value="1"/>
</dbReference>
<keyword evidence="9" id="KW-1185">Reference proteome</keyword>
<dbReference type="AlphaFoldDB" id="A0A7Y0DWL0"/>
<dbReference type="RefSeq" id="WP_169623257.1">
    <property type="nucleotide sequence ID" value="NZ_JABBNT010000001.1"/>
</dbReference>
<keyword evidence="2 6" id="KW-0227">DNA damage</keyword>
<evidence type="ECO:0000256" key="1">
    <source>
        <dbReference type="ARBA" id="ARBA00022490"/>
    </source>
</evidence>
<keyword evidence="1 6" id="KW-0963">Cytoplasm</keyword>
<feature type="region of interest" description="Domain I" evidence="6">
    <location>
        <begin position="1"/>
        <end position="64"/>
    </location>
</feature>
<dbReference type="InterPro" id="IPR012340">
    <property type="entry name" value="NA-bd_OB-fold"/>
</dbReference>
<comment type="subunit">
    <text evidence="6">Homotetramer. Forms an RuvA(8)-RuvB(12)-Holliday junction (HJ) complex. HJ DNA is sandwiched between 2 RuvA tetramers; dsDNA enters through RuvA and exits via RuvB. An RuvB hexamer assembles on each DNA strand where it exits the tetramer. Each RuvB hexamer is contacted by two RuvA subunits (via domain III) on 2 adjacent RuvB subunits; this complex drives branch migration. In the full resolvosome a probable DNA-RuvA(4)-RuvB(12)-RuvC(2) complex forms which resolves the HJ.</text>
</comment>
<dbReference type="InterPro" id="IPR010994">
    <property type="entry name" value="RuvA_2-like"/>
</dbReference>
<dbReference type="GO" id="GO:0005737">
    <property type="term" value="C:cytoplasm"/>
    <property type="evidence" value="ECO:0007669"/>
    <property type="project" value="UniProtKB-SubCell"/>
</dbReference>
<feature type="domain" description="Helix-hairpin-helix DNA-binding motif class 1" evidence="7">
    <location>
        <begin position="73"/>
        <end position="92"/>
    </location>
</feature>
<dbReference type="SUPFAM" id="SSF46929">
    <property type="entry name" value="DNA helicase RuvA subunit, C-terminal domain"/>
    <property type="match status" value="1"/>
</dbReference>
<dbReference type="GO" id="GO:0009378">
    <property type="term" value="F:four-way junction helicase activity"/>
    <property type="evidence" value="ECO:0007669"/>
    <property type="project" value="InterPro"/>
</dbReference>
<dbReference type="Pfam" id="PF01330">
    <property type="entry name" value="RuvA_N"/>
    <property type="match status" value="1"/>
</dbReference>
<gene>
    <name evidence="6 8" type="primary">ruvA</name>
    <name evidence="8" type="ORF">HH303_00540</name>
</gene>
<dbReference type="Gene3D" id="1.10.150.20">
    <property type="entry name" value="5' to 3' exonuclease, C-terminal subdomain"/>
    <property type="match status" value="1"/>
</dbReference>
<organism evidence="8 9">
    <name type="scientific">Pacificispira spongiicola</name>
    <dbReference type="NCBI Taxonomy" id="2729598"/>
    <lineage>
        <taxon>Bacteria</taxon>
        <taxon>Pseudomonadati</taxon>
        <taxon>Pseudomonadota</taxon>
        <taxon>Alphaproteobacteria</taxon>
        <taxon>Rhodospirillales</taxon>
        <taxon>Rhodospirillaceae</taxon>
        <taxon>Pacificispira</taxon>
    </lineage>
</organism>
<dbReference type="GO" id="GO:0000400">
    <property type="term" value="F:four-way junction DNA binding"/>
    <property type="evidence" value="ECO:0007669"/>
    <property type="project" value="UniProtKB-UniRule"/>
</dbReference>
<evidence type="ECO:0000256" key="5">
    <source>
        <dbReference type="ARBA" id="ARBA00023204"/>
    </source>
</evidence>
<comment type="caution">
    <text evidence="6">Lacks conserved residue(s) required for the propagation of feature annotation.</text>
</comment>
<dbReference type="GO" id="GO:0005524">
    <property type="term" value="F:ATP binding"/>
    <property type="evidence" value="ECO:0007669"/>
    <property type="project" value="InterPro"/>
</dbReference>
<proteinExistence type="inferred from homology"/>
<dbReference type="GO" id="GO:0009379">
    <property type="term" value="C:Holliday junction helicase complex"/>
    <property type="evidence" value="ECO:0007669"/>
    <property type="project" value="InterPro"/>
</dbReference>
<sequence>MFARLKGLLDEVGEDTVIVDVGGVGYLVYCSSRTLGALPGIGEAVRLEIETHVREDHIHLYGFLDKSERDWFRLLTTVQGVGARVGLAILSVLAPDALTQAVAAQDKAAVARANGVGPKLAQRIVSELKDKVGGMALGPVASAKPASGQAAPADAGATEDAVSALVNLGYGRSDAFTAVAKAARSGEGSDVSSLIRLALRELGR</sequence>